<evidence type="ECO:0000313" key="1">
    <source>
        <dbReference type="EMBL" id="PBK05935.1"/>
    </source>
</evidence>
<dbReference type="EMBL" id="NTMR01000002">
    <property type="protein sequence ID" value="PBK05935.1"/>
    <property type="molecule type" value="Genomic_DNA"/>
</dbReference>
<protein>
    <submittedName>
        <fullName evidence="1">Uncharacterized protein</fullName>
    </submittedName>
</protein>
<accession>A0A2A3MMN6</accession>
<keyword evidence="2" id="KW-1185">Reference proteome</keyword>
<dbReference type="AlphaFoldDB" id="A0A2A3MMN6"/>
<dbReference type="RefSeq" id="WP_096003009.1">
    <property type="nucleotide sequence ID" value="NZ_NTMR01000002.1"/>
</dbReference>
<gene>
    <name evidence="1" type="ORF">CNQ84_00725</name>
</gene>
<evidence type="ECO:0000313" key="2">
    <source>
        <dbReference type="Proteomes" id="UP000242313"/>
    </source>
</evidence>
<proteinExistence type="predicted"/>
<organism evidence="1 2">
    <name type="scientific">Pseudomonas abyssi</name>
    <dbReference type="NCBI Taxonomy" id="170540"/>
    <lineage>
        <taxon>Bacteria</taxon>
        <taxon>Pseudomonadati</taxon>
        <taxon>Pseudomonadota</taxon>
        <taxon>Gammaproteobacteria</taxon>
        <taxon>Pseudomonadales</taxon>
        <taxon>Pseudomonadaceae</taxon>
        <taxon>Pseudomonas</taxon>
    </lineage>
</organism>
<comment type="caution">
    <text evidence="1">The sequence shown here is derived from an EMBL/GenBank/DDBJ whole genome shotgun (WGS) entry which is preliminary data.</text>
</comment>
<sequence length="117" mass="13125">MECKTRYQCSHCDEIHKDEDDARECCQPEVWEVYECGECGKLHGSSEVAAKSCCEQLVKCPACSRDYGQYNIASHSIEVAGHCPACNPLFTVDEQFKIEDLHYINTGTNVSILQGGW</sequence>
<dbReference type="Proteomes" id="UP000242313">
    <property type="component" value="Unassembled WGS sequence"/>
</dbReference>
<reference evidence="1 2" key="1">
    <citation type="submission" date="2017-09" db="EMBL/GenBank/DDBJ databases">
        <title>Pseudomonas abyssi sp. nov. isolated from Abyssopelagic Water.</title>
        <authorList>
            <person name="Wei Y."/>
        </authorList>
    </citation>
    <scope>NUCLEOTIDE SEQUENCE [LARGE SCALE GENOMIC DNA]</scope>
    <source>
        <strain evidence="1 2">MT5</strain>
    </source>
</reference>
<name>A0A2A3MMN6_9PSED</name>